<comment type="caution">
    <text evidence="4">The sequence shown here is derived from an EMBL/GenBank/DDBJ whole genome shotgun (WGS) entry which is preliminary data.</text>
</comment>
<reference evidence="4 5" key="1">
    <citation type="submission" date="2017-09" db="EMBL/GenBank/DDBJ databases">
        <title>Sphingomonas panjinensis sp.nov., isolated from oil-contaminated soil.</title>
        <authorList>
            <person name="Wang L."/>
            <person name="Chen L."/>
        </authorList>
    </citation>
    <scope>NUCLEOTIDE SEQUENCE [LARGE SCALE GENOMIC DNA]</scope>
    <source>
        <strain evidence="4 5">FW-11</strain>
    </source>
</reference>
<dbReference type="AlphaFoldDB" id="A0A2T5FZV2"/>
<keyword evidence="2" id="KW-1133">Transmembrane helix</keyword>
<dbReference type="PANTHER" id="PTHR34978">
    <property type="entry name" value="POSSIBLE SENSOR-TRANSDUCER PROTEIN BLAR"/>
    <property type="match status" value="1"/>
</dbReference>
<gene>
    <name evidence="4" type="ORF">CLG96_06765</name>
</gene>
<feature type="transmembrane region" description="Helical" evidence="2">
    <location>
        <begin position="33"/>
        <end position="52"/>
    </location>
</feature>
<evidence type="ECO:0000313" key="5">
    <source>
        <dbReference type="Proteomes" id="UP000244162"/>
    </source>
</evidence>
<keyword evidence="2" id="KW-0812">Transmembrane</keyword>
<evidence type="ECO:0000259" key="3">
    <source>
        <dbReference type="Pfam" id="PF05569"/>
    </source>
</evidence>
<proteinExistence type="predicted"/>
<dbReference type="InterPro" id="IPR008756">
    <property type="entry name" value="Peptidase_M56"/>
</dbReference>
<accession>A0A2T5FZV2</accession>
<evidence type="ECO:0000256" key="2">
    <source>
        <dbReference type="SAM" id="Phobius"/>
    </source>
</evidence>
<dbReference type="Pfam" id="PF05569">
    <property type="entry name" value="Peptidase_M56"/>
    <property type="match status" value="1"/>
</dbReference>
<protein>
    <recommendedName>
        <fullName evidence="3">Peptidase M56 domain-containing protein</fullName>
    </recommendedName>
</protein>
<keyword evidence="5" id="KW-1185">Reference proteome</keyword>
<feature type="domain" description="Peptidase M56" evidence="3">
    <location>
        <begin position="12"/>
        <end position="277"/>
    </location>
</feature>
<name>A0A2T5FZV2_9SPHN</name>
<feature type="transmembrane region" description="Helical" evidence="2">
    <location>
        <begin position="100"/>
        <end position="123"/>
    </location>
</feature>
<dbReference type="PANTHER" id="PTHR34978:SF3">
    <property type="entry name" value="SLR0241 PROTEIN"/>
    <property type="match status" value="1"/>
</dbReference>
<evidence type="ECO:0000256" key="1">
    <source>
        <dbReference type="SAM" id="MobiDB-lite"/>
    </source>
</evidence>
<evidence type="ECO:0000313" key="4">
    <source>
        <dbReference type="EMBL" id="PTQ12243.1"/>
    </source>
</evidence>
<dbReference type="InterPro" id="IPR052173">
    <property type="entry name" value="Beta-lactam_resp_regulator"/>
</dbReference>
<dbReference type="OrthoDB" id="1628901at2"/>
<dbReference type="RefSeq" id="WP_107967106.1">
    <property type="nucleotide sequence ID" value="NZ_NWBU01000005.1"/>
</dbReference>
<sequence length="503" mass="53183">MSGLPVSWMVETLFASTLLMLLVLALRGRAQALFGARIAYLLWLLPALRMVLPPLPELAVAQPVAHLPVRIDLSAISAIGVQAAARAGEAAPVPVARFDWMAALLMLWLLGALIHFGWHVVAYRRFLRRALERSVLLSRDCGISVRIGKGGQGPLAAGIVRRYILLPADFTTRYDRREQRLALAHEVAHHIRGDLIANGAALLLLSLHWFNPIAHLAYRAFRNDQELACDATVLAEAPAGERHAYGLAVVKSACARLPAAACALHPADQLKRRLKMMAQVHKSAARRRAGAAIGVAIVAGGLLLTASGGFAAETARKVERHVAAVAPMPPVPPVPPVPMAAPPAAPAAPEPPAAPVPPSPPSPPSLDEAMRAAMEAEERARAARLQAEAAAKQARQAAEAAVANMDIAGMVRSSLAAARAGLEAACAGRPGAKVVTGDDARAIGDMASACGDTKAIRADMLEALRDARMDLAREKDLAARQRNEALAVIDAEIARLNRDGALR</sequence>
<dbReference type="CDD" id="cd07341">
    <property type="entry name" value="M56_BlaR1_MecR1_like"/>
    <property type="match status" value="1"/>
</dbReference>
<feature type="transmembrane region" description="Helical" evidence="2">
    <location>
        <begin position="6"/>
        <end position="26"/>
    </location>
</feature>
<feature type="transmembrane region" description="Helical" evidence="2">
    <location>
        <begin position="289"/>
        <end position="312"/>
    </location>
</feature>
<dbReference type="EMBL" id="NWBU01000005">
    <property type="protein sequence ID" value="PTQ12243.1"/>
    <property type="molecule type" value="Genomic_DNA"/>
</dbReference>
<feature type="compositionally biased region" description="Pro residues" evidence="1">
    <location>
        <begin position="340"/>
        <end position="364"/>
    </location>
</feature>
<organism evidence="4 5">
    <name type="scientific">Sphingomonas oleivorans</name>
    <dbReference type="NCBI Taxonomy" id="1735121"/>
    <lineage>
        <taxon>Bacteria</taxon>
        <taxon>Pseudomonadati</taxon>
        <taxon>Pseudomonadota</taxon>
        <taxon>Alphaproteobacteria</taxon>
        <taxon>Sphingomonadales</taxon>
        <taxon>Sphingomonadaceae</taxon>
        <taxon>Sphingomonas</taxon>
    </lineage>
</organism>
<dbReference type="Proteomes" id="UP000244162">
    <property type="component" value="Unassembled WGS sequence"/>
</dbReference>
<keyword evidence="2" id="KW-0472">Membrane</keyword>
<feature type="region of interest" description="Disordered" evidence="1">
    <location>
        <begin position="340"/>
        <end position="370"/>
    </location>
</feature>